<gene>
    <name evidence="1" type="ORF">F2P81_004461</name>
</gene>
<accession>A0A6A4TIT8</accession>
<sequence length="84" mass="9236">MSPLGLRRCLLAGEHDLIEVLMMMKMMMVVAVTKAAAAAAATAAGDVVYISIMMKMINFRSKYIVTSTKRRGEISAIYSPEHNQ</sequence>
<proteinExistence type="predicted"/>
<reference evidence="1 2" key="1">
    <citation type="submission" date="2019-06" db="EMBL/GenBank/DDBJ databases">
        <title>Draft genomes of female and male turbot (Scophthalmus maximus).</title>
        <authorList>
            <person name="Xu H."/>
            <person name="Xu X.-W."/>
            <person name="Shao C."/>
            <person name="Chen S."/>
        </authorList>
    </citation>
    <scope>NUCLEOTIDE SEQUENCE [LARGE SCALE GENOMIC DNA]</scope>
    <source>
        <strain evidence="1">Ysfricsl-2016a</strain>
        <tissue evidence="1">Blood</tissue>
    </source>
</reference>
<evidence type="ECO:0000313" key="1">
    <source>
        <dbReference type="EMBL" id="KAF0043124.1"/>
    </source>
</evidence>
<name>A0A6A4TIT8_SCOMX</name>
<protein>
    <submittedName>
        <fullName evidence="1">Uncharacterized protein</fullName>
    </submittedName>
</protein>
<dbReference type="Proteomes" id="UP000438429">
    <property type="component" value="Unassembled WGS sequence"/>
</dbReference>
<dbReference type="EMBL" id="VEVO01000004">
    <property type="protein sequence ID" value="KAF0043124.1"/>
    <property type="molecule type" value="Genomic_DNA"/>
</dbReference>
<comment type="caution">
    <text evidence="1">The sequence shown here is derived from an EMBL/GenBank/DDBJ whole genome shotgun (WGS) entry which is preliminary data.</text>
</comment>
<dbReference type="AlphaFoldDB" id="A0A6A4TIT8"/>
<evidence type="ECO:0000313" key="2">
    <source>
        <dbReference type="Proteomes" id="UP000438429"/>
    </source>
</evidence>
<organism evidence="1 2">
    <name type="scientific">Scophthalmus maximus</name>
    <name type="common">Turbot</name>
    <name type="synonym">Psetta maxima</name>
    <dbReference type="NCBI Taxonomy" id="52904"/>
    <lineage>
        <taxon>Eukaryota</taxon>
        <taxon>Metazoa</taxon>
        <taxon>Chordata</taxon>
        <taxon>Craniata</taxon>
        <taxon>Vertebrata</taxon>
        <taxon>Euteleostomi</taxon>
        <taxon>Actinopterygii</taxon>
        <taxon>Neopterygii</taxon>
        <taxon>Teleostei</taxon>
        <taxon>Neoteleostei</taxon>
        <taxon>Acanthomorphata</taxon>
        <taxon>Carangaria</taxon>
        <taxon>Pleuronectiformes</taxon>
        <taxon>Pleuronectoidei</taxon>
        <taxon>Scophthalmidae</taxon>
        <taxon>Scophthalmus</taxon>
    </lineage>
</organism>